<dbReference type="Pfam" id="PF23310">
    <property type="entry name" value="TPR_27"/>
    <property type="match status" value="1"/>
</dbReference>
<name>A0ABQ7M0D1_BRACM</name>
<protein>
    <recommendedName>
        <fullName evidence="1">At2g35280-like TPR domain-containing protein</fullName>
    </recommendedName>
</protein>
<evidence type="ECO:0000259" key="1">
    <source>
        <dbReference type="Pfam" id="PF23310"/>
    </source>
</evidence>
<evidence type="ECO:0000313" key="2">
    <source>
        <dbReference type="EMBL" id="KAG5391421.1"/>
    </source>
</evidence>
<feature type="non-terminal residue" evidence="2">
    <location>
        <position position="119"/>
    </location>
</feature>
<dbReference type="EMBL" id="JADBGQ010000006">
    <property type="protein sequence ID" value="KAG5391421.1"/>
    <property type="molecule type" value="Genomic_DNA"/>
</dbReference>
<organism evidence="2 3">
    <name type="scientific">Brassica rapa subsp. trilocularis</name>
    <dbReference type="NCBI Taxonomy" id="1813537"/>
    <lineage>
        <taxon>Eukaryota</taxon>
        <taxon>Viridiplantae</taxon>
        <taxon>Streptophyta</taxon>
        <taxon>Embryophyta</taxon>
        <taxon>Tracheophyta</taxon>
        <taxon>Spermatophyta</taxon>
        <taxon>Magnoliopsida</taxon>
        <taxon>eudicotyledons</taxon>
        <taxon>Gunneridae</taxon>
        <taxon>Pentapetalae</taxon>
        <taxon>rosids</taxon>
        <taxon>malvids</taxon>
        <taxon>Brassicales</taxon>
        <taxon>Brassicaceae</taxon>
        <taxon>Brassiceae</taxon>
        <taxon>Brassica</taxon>
    </lineage>
</organism>
<feature type="domain" description="At2g35280-like TPR" evidence="1">
    <location>
        <begin position="24"/>
        <end position="95"/>
    </location>
</feature>
<evidence type="ECO:0000313" key="3">
    <source>
        <dbReference type="Proteomes" id="UP000823674"/>
    </source>
</evidence>
<proteinExistence type="predicted"/>
<reference evidence="2 3" key="1">
    <citation type="submission" date="2021-03" db="EMBL/GenBank/DDBJ databases">
        <authorList>
            <person name="King G.J."/>
            <person name="Bancroft I."/>
            <person name="Baten A."/>
            <person name="Bloomfield J."/>
            <person name="Borpatragohain P."/>
            <person name="He Z."/>
            <person name="Irish N."/>
            <person name="Irwin J."/>
            <person name="Liu K."/>
            <person name="Mauleon R.P."/>
            <person name="Moore J."/>
            <person name="Morris R."/>
            <person name="Ostergaard L."/>
            <person name="Wang B."/>
            <person name="Wells R."/>
        </authorList>
    </citation>
    <scope>NUCLEOTIDE SEQUENCE [LARGE SCALE GENOMIC DNA]</scope>
    <source>
        <strain evidence="2">R-o-18</strain>
        <tissue evidence="2">Leaf</tissue>
    </source>
</reference>
<sequence length="119" mass="14029">MEVMYQQLILLPLVKNLLLQTTTWNNLEAHYVKAIIRNFYENDVINGLFQLNVEAGGVHKESTYFYGVLLLCTRIMEDGDVPKNIRYLKSLRKMRPSNLYHLNDMTNTCAKCYYYKQIV</sequence>
<accession>A0ABQ7M0D1</accession>
<dbReference type="InterPro" id="IPR057136">
    <property type="entry name" value="At2g35280_TPR_dom"/>
</dbReference>
<keyword evidence="3" id="KW-1185">Reference proteome</keyword>
<comment type="caution">
    <text evidence="2">The sequence shown here is derived from an EMBL/GenBank/DDBJ whole genome shotgun (WGS) entry which is preliminary data.</text>
</comment>
<gene>
    <name evidence="2" type="primary">A06p003930.1_BraROA</name>
    <name evidence="2" type="ORF">IGI04_021384</name>
</gene>
<dbReference type="Proteomes" id="UP000823674">
    <property type="component" value="Chromosome A06"/>
</dbReference>